<dbReference type="EMBL" id="JBBEGN010000010">
    <property type="protein sequence ID" value="MEJ2870028.1"/>
    <property type="molecule type" value="Genomic_DNA"/>
</dbReference>
<organism evidence="2 3">
    <name type="scientific">Actinomycetospora aurantiaca</name>
    <dbReference type="NCBI Taxonomy" id="3129233"/>
    <lineage>
        <taxon>Bacteria</taxon>
        <taxon>Bacillati</taxon>
        <taxon>Actinomycetota</taxon>
        <taxon>Actinomycetes</taxon>
        <taxon>Pseudonocardiales</taxon>
        <taxon>Pseudonocardiaceae</taxon>
        <taxon>Actinomycetospora</taxon>
    </lineage>
</organism>
<name>A0ABU8MSW9_9PSEU</name>
<evidence type="ECO:0000313" key="2">
    <source>
        <dbReference type="EMBL" id="MEJ2870028.1"/>
    </source>
</evidence>
<comment type="caution">
    <text evidence="2">The sequence shown here is derived from an EMBL/GenBank/DDBJ whole genome shotgun (WGS) entry which is preliminary data.</text>
</comment>
<sequence length="124" mass="12581">MPVPAARGPRSAAARQHRPTPPAVPAAPVAPAVPAARRSPEDAAPLVTPRDRAILMAVAAGRCTMGPDQAEGLMVDGRPCSDQFAGHRLLRAGLARLVAQPPGRPSTVALSPAGIALLGLPITV</sequence>
<proteinExistence type="predicted"/>
<dbReference type="Proteomes" id="UP001385809">
    <property type="component" value="Unassembled WGS sequence"/>
</dbReference>
<keyword evidence="3" id="KW-1185">Reference proteome</keyword>
<evidence type="ECO:0000313" key="3">
    <source>
        <dbReference type="Proteomes" id="UP001385809"/>
    </source>
</evidence>
<evidence type="ECO:0000256" key="1">
    <source>
        <dbReference type="SAM" id="MobiDB-lite"/>
    </source>
</evidence>
<feature type="compositionally biased region" description="Low complexity" evidence="1">
    <location>
        <begin position="26"/>
        <end position="36"/>
    </location>
</feature>
<feature type="region of interest" description="Disordered" evidence="1">
    <location>
        <begin position="1"/>
        <end position="47"/>
    </location>
</feature>
<protein>
    <submittedName>
        <fullName evidence="2">Uncharacterized protein</fullName>
    </submittedName>
</protein>
<accession>A0ABU8MSW9</accession>
<gene>
    <name evidence="2" type="ORF">WCD74_19830</name>
</gene>
<reference evidence="2 3" key="1">
    <citation type="submission" date="2024-03" db="EMBL/GenBank/DDBJ databases">
        <title>Actinomycetospora sp. OC33-EN08, a novel actinomycete isolated from wild orchid (Aerides multiflora).</title>
        <authorList>
            <person name="Suriyachadkun C."/>
        </authorList>
    </citation>
    <scope>NUCLEOTIDE SEQUENCE [LARGE SCALE GENOMIC DNA]</scope>
    <source>
        <strain evidence="2 3">OC33-EN08</strain>
    </source>
</reference>
<feature type="compositionally biased region" description="Low complexity" evidence="1">
    <location>
        <begin position="1"/>
        <end position="14"/>
    </location>
</feature>
<dbReference type="RefSeq" id="WP_337696597.1">
    <property type="nucleotide sequence ID" value="NZ_JBBEGN010000010.1"/>
</dbReference>